<keyword evidence="4" id="KW-1185">Reference proteome</keyword>
<feature type="compositionally biased region" description="Polar residues" evidence="1">
    <location>
        <begin position="128"/>
        <end position="139"/>
    </location>
</feature>
<protein>
    <recommendedName>
        <fullName evidence="2">Zn(2)-C6 fungal-type domain-containing protein</fullName>
    </recommendedName>
</protein>
<dbReference type="SUPFAM" id="SSF57701">
    <property type="entry name" value="Zn2/Cys6 DNA-binding domain"/>
    <property type="match status" value="1"/>
</dbReference>
<dbReference type="CDD" id="cd00067">
    <property type="entry name" value="GAL4"/>
    <property type="match status" value="1"/>
</dbReference>
<gene>
    <name evidence="3" type="ORF">L202_06749</name>
</gene>
<organism evidence="3 4">
    <name type="scientific">Cryptococcus amylolentus CBS 6039</name>
    <dbReference type="NCBI Taxonomy" id="1295533"/>
    <lineage>
        <taxon>Eukaryota</taxon>
        <taxon>Fungi</taxon>
        <taxon>Dikarya</taxon>
        <taxon>Basidiomycota</taxon>
        <taxon>Agaricomycotina</taxon>
        <taxon>Tremellomycetes</taxon>
        <taxon>Tremellales</taxon>
        <taxon>Cryptococcaceae</taxon>
        <taxon>Cryptococcus</taxon>
    </lineage>
</organism>
<comment type="caution">
    <text evidence="3">The sequence shown here is derived from an EMBL/GenBank/DDBJ whole genome shotgun (WGS) entry which is preliminary data.</text>
</comment>
<dbReference type="OrthoDB" id="3345045at2759"/>
<feature type="domain" description="Zn(2)-C6 fungal-type" evidence="2">
    <location>
        <begin position="201"/>
        <end position="232"/>
    </location>
</feature>
<dbReference type="InterPro" id="IPR001138">
    <property type="entry name" value="Zn2Cys6_DnaBD"/>
</dbReference>
<reference evidence="3 4" key="1">
    <citation type="submission" date="2016-06" db="EMBL/GenBank/DDBJ databases">
        <title>Evolution of pathogenesis and genome organization in the Tremellales.</title>
        <authorList>
            <person name="Cuomo C."/>
            <person name="Litvintseva A."/>
            <person name="Heitman J."/>
            <person name="Chen Y."/>
            <person name="Sun S."/>
            <person name="Springer D."/>
            <person name="Dromer F."/>
            <person name="Young S."/>
            <person name="Zeng Q."/>
            <person name="Chapman S."/>
            <person name="Gujja S."/>
            <person name="Saif S."/>
            <person name="Birren B."/>
        </authorList>
    </citation>
    <scope>NUCLEOTIDE SEQUENCE [LARGE SCALE GENOMIC DNA]</scope>
    <source>
        <strain evidence="3 4">CBS 6039</strain>
    </source>
</reference>
<sequence>MSAYGGFTDPFFAAESAMVDVELSLLFYPLLSPPPPTEAGEPVEAVEAGVNDLAAQFSPFFAPSFAGSVKSDSALSPLFSPPPSPSPIADETSATTIGDENDYGDGNNDYSALSSLFSAPPSPSPVSDETTTTPIGSDENNFRDDYSDPSPVERKTSDKPKPKARSSAHSTKSNYLKASGGQSPGSDKKSHAKGCKRKSNSCDYCKRRQIKCDRDNFDACTACLKKGIDCVYNIVPGKRGALKASQEGVAMGRTVSGSLINGGLPSTPCLSSSPSSNASVAIHTPPRAASTTSTVVVPAYIYPQFASTSSANCNIVAALSSPASSSGASRPSQLLAAPVATGPEMNLEGEFDFDQFYRDIGLVAPAPKVAPVKSAVAEMPTNVSSSFVPNPSFSAIPPPPFQPFSEAAPIAPLPAADAQGAAAVSQQRWTLAQWCRDNGINEATFLSDPVFQDPKTR</sequence>
<feature type="compositionally biased region" description="Basic residues" evidence="1">
    <location>
        <begin position="190"/>
        <end position="199"/>
    </location>
</feature>
<dbReference type="GO" id="GO:0008270">
    <property type="term" value="F:zinc ion binding"/>
    <property type="evidence" value="ECO:0007669"/>
    <property type="project" value="InterPro"/>
</dbReference>
<dbReference type="Gene3D" id="4.10.240.10">
    <property type="entry name" value="Zn(2)-C6 fungal-type DNA-binding domain"/>
    <property type="match status" value="1"/>
</dbReference>
<accession>A0A1E3HDB5</accession>
<feature type="compositionally biased region" description="Low complexity" evidence="1">
    <location>
        <begin position="104"/>
        <end position="119"/>
    </location>
</feature>
<dbReference type="SMART" id="SM00066">
    <property type="entry name" value="GAL4"/>
    <property type="match status" value="1"/>
</dbReference>
<evidence type="ECO:0000256" key="1">
    <source>
        <dbReference type="SAM" id="MobiDB-lite"/>
    </source>
</evidence>
<evidence type="ECO:0000313" key="3">
    <source>
        <dbReference type="EMBL" id="ODN74332.1"/>
    </source>
</evidence>
<dbReference type="Pfam" id="PF00172">
    <property type="entry name" value="Zn_clus"/>
    <property type="match status" value="1"/>
</dbReference>
<dbReference type="EMBL" id="AWGJ01000011">
    <property type="protein sequence ID" value="ODN74332.1"/>
    <property type="molecule type" value="Genomic_DNA"/>
</dbReference>
<dbReference type="PROSITE" id="PS50048">
    <property type="entry name" value="ZN2_CY6_FUNGAL_2"/>
    <property type="match status" value="1"/>
</dbReference>
<feature type="region of interest" description="Disordered" evidence="1">
    <location>
        <begin position="72"/>
        <end position="199"/>
    </location>
</feature>
<name>A0A1E3HDB5_9TREE</name>
<evidence type="ECO:0000259" key="2">
    <source>
        <dbReference type="PROSITE" id="PS50048"/>
    </source>
</evidence>
<dbReference type="RefSeq" id="XP_018990113.1">
    <property type="nucleotide sequence ID" value="XM_019141306.1"/>
</dbReference>
<feature type="compositionally biased region" description="Polar residues" evidence="1">
    <location>
        <begin position="167"/>
        <end position="185"/>
    </location>
</feature>
<dbReference type="InterPro" id="IPR036864">
    <property type="entry name" value="Zn2-C6_fun-type_DNA-bd_sf"/>
</dbReference>
<dbReference type="GO" id="GO:0000981">
    <property type="term" value="F:DNA-binding transcription factor activity, RNA polymerase II-specific"/>
    <property type="evidence" value="ECO:0007669"/>
    <property type="project" value="InterPro"/>
</dbReference>
<feature type="compositionally biased region" description="Basic and acidic residues" evidence="1">
    <location>
        <begin position="140"/>
        <end position="161"/>
    </location>
</feature>
<evidence type="ECO:0000313" key="4">
    <source>
        <dbReference type="Proteomes" id="UP000094065"/>
    </source>
</evidence>
<dbReference type="Proteomes" id="UP000094065">
    <property type="component" value="Unassembled WGS sequence"/>
</dbReference>
<proteinExistence type="predicted"/>
<dbReference type="PROSITE" id="PS00463">
    <property type="entry name" value="ZN2_CY6_FUNGAL_1"/>
    <property type="match status" value="1"/>
</dbReference>
<dbReference type="GeneID" id="30158058"/>
<dbReference type="AlphaFoldDB" id="A0A1E3HDB5"/>